<dbReference type="InterPro" id="IPR010656">
    <property type="entry name" value="DctM"/>
</dbReference>
<gene>
    <name evidence="9" type="ORF">SAMN05660649_04388</name>
</gene>
<evidence type="ECO:0000256" key="1">
    <source>
        <dbReference type="ARBA" id="ARBA00004429"/>
    </source>
</evidence>
<protein>
    <submittedName>
        <fullName evidence="9">TRAP transporter, DctM subunit</fullName>
    </submittedName>
</protein>
<evidence type="ECO:0000313" key="10">
    <source>
        <dbReference type="Proteomes" id="UP000199337"/>
    </source>
</evidence>
<dbReference type="PANTHER" id="PTHR33362">
    <property type="entry name" value="SIALIC ACID TRAP TRANSPORTER PERMEASE PROTEIN SIAT-RELATED"/>
    <property type="match status" value="1"/>
</dbReference>
<dbReference type="STRING" id="341036.SAMN05660649_04388"/>
<evidence type="ECO:0000313" key="9">
    <source>
        <dbReference type="EMBL" id="SFH24431.1"/>
    </source>
</evidence>
<dbReference type="InterPro" id="IPR004681">
    <property type="entry name" value="TRAP_DctM"/>
</dbReference>
<evidence type="ECO:0000256" key="7">
    <source>
        <dbReference type="SAM" id="Phobius"/>
    </source>
</evidence>
<keyword evidence="6 7" id="KW-0472">Membrane</keyword>
<keyword evidence="4 7" id="KW-0812">Transmembrane</keyword>
<feature type="transmembrane region" description="Helical" evidence="7">
    <location>
        <begin position="136"/>
        <end position="158"/>
    </location>
</feature>
<sequence>MVGIMSIIIFLLLLIIGVPISFVIGIVAYFGIVMLPDVPEITVVQKMFSGLDSFILLAVPLFILAANLMNHGKISDKLINFSIAMVGHIRGGLAHANVVVSMFFAGISGSSQADTAGVGKVLIPSMVKESYGKETALAVTAASSTIGIIIPPSIPMVIYGSLAGASVGALFLAGFVPGILIGLGMMVLIYIFSLKHNYHKHERVTFVDFIKKFITTIPPILTPAIIIGGIVGGIVTPTEAAVLACIYAFILSKFVYRTLKWGEIPDILIDTLKLSSISLFALATASALGELLSYYNVSQNVAQFFANNLPYTPVFMLAVIALFLFLGTFMDAIPAMILFVPVVLPAAKQLGISEIHLGLVIVVCLAMGLITPPYGLCLLLASSIAEVPVVRSFVAVLPYLGVILLVLLLIAYFPHLIFAVPKMIKPGWF</sequence>
<evidence type="ECO:0000256" key="2">
    <source>
        <dbReference type="ARBA" id="ARBA00022475"/>
    </source>
</evidence>
<feature type="transmembrane region" description="Helical" evidence="7">
    <location>
        <begin position="277"/>
        <end position="295"/>
    </location>
</feature>
<feature type="transmembrane region" description="Helical" evidence="7">
    <location>
        <begin position="356"/>
        <end position="381"/>
    </location>
</feature>
<accession>A0A1I2YIL8</accession>
<feature type="transmembrane region" description="Helical" evidence="7">
    <location>
        <begin position="7"/>
        <end position="35"/>
    </location>
</feature>
<dbReference type="NCBIfam" id="TIGR00786">
    <property type="entry name" value="dctM"/>
    <property type="match status" value="1"/>
</dbReference>
<name>A0A1I2YIL8_9FIRM</name>
<dbReference type="Pfam" id="PF06808">
    <property type="entry name" value="DctM"/>
    <property type="match status" value="1"/>
</dbReference>
<dbReference type="EMBL" id="FOOX01000021">
    <property type="protein sequence ID" value="SFH24431.1"/>
    <property type="molecule type" value="Genomic_DNA"/>
</dbReference>
<comment type="subcellular location">
    <subcellularLocation>
        <location evidence="1">Cell inner membrane</location>
        <topology evidence="1">Multi-pass membrane protein</topology>
    </subcellularLocation>
</comment>
<feature type="transmembrane region" description="Helical" evidence="7">
    <location>
        <begin position="315"/>
        <end position="344"/>
    </location>
</feature>
<evidence type="ECO:0000256" key="5">
    <source>
        <dbReference type="ARBA" id="ARBA00022989"/>
    </source>
</evidence>
<dbReference type="GO" id="GO:0022857">
    <property type="term" value="F:transmembrane transporter activity"/>
    <property type="evidence" value="ECO:0007669"/>
    <property type="project" value="TreeGrafter"/>
</dbReference>
<feature type="transmembrane region" description="Helical" evidence="7">
    <location>
        <begin position="240"/>
        <end position="256"/>
    </location>
</feature>
<evidence type="ECO:0000256" key="6">
    <source>
        <dbReference type="ARBA" id="ARBA00023136"/>
    </source>
</evidence>
<feature type="transmembrane region" description="Helical" evidence="7">
    <location>
        <begin position="213"/>
        <end position="234"/>
    </location>
</feature>
<keyword evidence="10" id="KW-1185">Reference proteome</keyword>
<feature type="domain" description="TRAP C4-dicarboxylate transport system permease DctM subunit" evidence="8">
    <location>
        <begin position="7"/>
        <end position="416"/>
    </location>
</feature>
<keyword evidence="3" id="KW-0997">Cell inner membrane</keyword>
<dbReference type="Proteomes" id="UP000199337">
    <property type="component" value="Unassembled WGS sequence"/>
</dbReference>
<reference evidence="10" key="1">
    <citation type="submission" date="2016-10" db="EMBL/GenBank/DDBJ databases">
        <authorList>
            <person name="Varghese N."/>
            <person name="Submissions S."/>
        </authorList>
    </citation>
    <scope>NUCLEOTIDE SEQUENCE [LARGE SCALE GENOMIC DNA]</scope>
    <source>
        <strain evidence="10">DSM 17038</strain>
    </source>
</reference>
<dbReference type="OrthoDB" id="9785600at2"/>
<keyword evidence="5 7" id="KW-1133">Transmembrane helix</keyword>
<evidence type="ECO:0000256" key="4">
    <source>
        <dbReference type="ARBA" id="ARBA00022692"/>
    </source>
</evidence>
<dbReference type="PANTHER" id="PTHR33362:SF2">
    <property type="entry name" value="TRAP TRANSPORTER LARGE PERMEASE PROTEIN"/>
    <property type="match status" value="1"/>
</dbReference>
<evidence type="ECO:0000256" key="3">
    <source>
        <dbReference type="ARBA" id="ARBA00022519"/>
    </source>
</evidence>
<organism evidence="9 10">
    <name type="scientific">Desulfotruncus arcticus DSM 17038</name>
    <dbReference type="NCBI Taxonomy" id="1121424"/>
    <lineage>
        <taxon>Bacteria</taxon>
        <taxon>Bacillati</taxon>
        <taxon>Bacillota</taxon>
        <taxon>Clostridia</taxon>
        <taxon>Eubacteriales</taxon>
        <taxon>Desulfallaceae</taxon>
        <taxon>Desulfotruncus</taxon>
    </lineage>
</organism>
<feature type="transmembrane region" description="Helical" evidence="7">
    <location>
        <begin position="393"/>
        <end position="413"/>
    </location>
</feature>
<feature type="transmembrane region" description="Helical" evidence="7">
    <location>
        <begin position="170"/>
        <end position="192"/>
    </location>
</feature>
<evidence type="ECO:0000259" key="8">
    <source>
        <dbReference type="Pfam" id="PF06808"/>
    </source>
</evidence>
<proteinExistence type="predicted"/>
<dbReference type="GO" id="GO:0005886">
    <property type="term" value="C:plasma membrane"/>
    <property type="evidence" value="ECO:0007669"/>
    <property type="project" value="UniProtKB-SubCell"/>
</dbReference>
<dbReference type="AlphaFoldDB" id="A0A1I2YIL8"/>
<feature type="transmembrane region" description="Helical" evidence="7">
    <location>
        <begin position="47"/>
        <end position="69"/>
    </location>
</feature>
<keyword evidence="2" id="KW-1003">Cell membrane</keyword>
<dbReference type="PIRSF" id="PIRSF006066">
    <property type="entry name" value="HI0050"/>
    <property type="match status" value="1"/>
</dbReference>